<proteinExistence type="inferred from homology"/>
<dbReference type="Pfam" id="PF12804">
    <property type="entry name" value="NTP_transf_3"/>
    <property type="match status" value="1"/>
</dbReference>
<dbReference type="GO" id="GO:0005737">
    <property type="term" value="C:cytoplasm"/>
    <property type="evidence" value="ECO:0007669"/>
    <property type="project" value="UniProtKB-SubCell"/>
</dbReference>
<feature type="binding site" evidence="8">
    <location>
        <begin position="13"/>
        <end position="15"/>
    </location>
    <ligand>
        <name>GTP</name>
        <dbReference type="ChEBI" id="CHEBI:37565"/>
    </ligand>
</feature>
<comment type="function">
    <text evidence="8">Transfers a GMP moiety from GTP to Mo-molybdopterin (Mo-MPT) cofactor (Moco or molybdenum cofactor) to form Mo-molybdopterin guanine dinucleotide (Mo-MGD) cofactor.</text>
</comment>
<evidence type="ECO:0000256" key="1">
    <source>
        <dbReference type="ARBA" id="ARBA00022490"/>
    </source>
</evidence>
<evidence type="ECO:0000256" key="2">
    <source>
        <dbReference type="ARBA" id="ARBA00022679"/>
    </source>
</evidence>
<dbReference type="Gene3D" id="3.90.550.10">
    <property type="entry name" value="Spore Coat Polysaccharide Biosynthesis Protein SpsA, Chain A"/>
    <property type="match status" value="1"/>
</dbReference>
<keyword evidence="11" id="KW-1185">Reference proteome</keyword>
<dbReference type="CDD" id="cd02503">
    <property type="entry name" value="MobA"/>
    <property type="match status" value="1"/>
</dbReference>
<keyword evidence="6 8" id="KW-0342">GTP-binding</keyword>
<accession>A0A1I1K039</accession>
<dbReference type="NCBIfam" id="TIGR02665">
    <property type="entry name" value="molyb_mobA"/>
    <property type="match status" value="1"/>
</dbReference>
<keyword evidence="4 8" id="KW-0547">Nucleotide-binding</keyword>
<dbReference type="InterPro" id="IPR025877">
    <property type="entry name" value="MobA-like_NTP_Trfase"/>
</dbReference>
<evidence type="ECO:0000256" key="8">
    <source>
        <dbReference type="HAMAP-Rule" id="MF_00316"/>
    </source>
</evidence>
<evidence type="ECO:0000256" key="3">
    <source>
        <dbReference type="ARBA" id="ARBA00022723"/>
    </source>
</evidence>
<dbReference type="AlphaFoldDB" id="A0A1I1K039"/>
<dbReference type="RefSeq" id="WP_177203581.1">
    <property type="nucleotide sequence ID" value="NZ_FOLH01000009.1"/>
</dbReference>
<dbReference type="PANTHER" id="PTHR19136">
    <property type="entry name" value="MOLYBDENUM COFACTOR GUANYLYLTRANSFERASE"/>
    <property type="match status" value="1"/>
</dbReference>
<dbReference type="GO" id="GO:0005525">
    <property type="term" value="F:GTP binding"/>
    <property type="evidence" value="ECO:0007669"/>
    <property type="project" value="UniProtKB-UniRule"/>
</dbReference>
<evidence type="ECO:0000259" key="9">
    <source>
        <dbReference type="Pfam" id="PF12804"/>
    </source>
</evidence>
<comment type="subunit">
    <text evidence="8">Monomer.</text>
</comment>
<organism evidence="10 11">
    <name type="scientific">Marinospirillum celere</name>
    <dbReference type="NCBI Taxonomy" id="1122252"/>
    <lineage>
        <taxon>Bacteria</taxon>
        <taxon>Pseudomonadati</taxon>
        <taxon>Pseudomonadota</taxon>
        <taxon>Gammaproteobacteria</taxon>
        <taxon>Oceanospirillales</taxon>
        <taxon>Oceanospirillaceae</taxon>
        <taxon>Marinospirillum</taxon>
    </lineage>
</organism>
<comment type="domain">
    <text evidence="8">The N-terminal domain determines nucleotide recognition and specific binding, while the C-terminal domain determines the specific binding to the target protein.</text>
</comment>
<dbReference type="STRING" id="1122252.SAMN05660443_2904"/>
<sequence>MNQSTLPISGIILAGGEGRRMGGQDKGWVEYQGRPLIECVLERLAPQVSELLINANRNQEAYQALGYPVVSDLESGFQGPLMGILTGLQTASQPWVLFAPCDGPFLSADLAQKLYLAAEASGKPIAVASDGQRLQPVVVLIKKELLTALKTAMQKGERKPDRWYASQGMVEVEFAATSLRNFNRPEEIKD</sequence>
<dbReference type="InterPro" id="IPR013482">
    <property type="entry name" value="Molybde_CF_guanTrfase"/>
</dbReference>
<dbReference type="GO" id="GO:1902758">
    <property type="term" value="P:bis(molybdopterin guanine dinucleotide)molybdenum biosynthetic process"/>
    <property type="evidence" value="ECO:0007669"/>
    <property type="project" value="TreeGrafter"/>
</dbReference>
<dbReference type="InterPro" id="IPR029044">
    <property type="entry name" value="Nucleotide-diphossugar_trans"/>
</dbReference>
<reference evidence="10 11" key="1">
    <citation type="submission" date="2016-10" db="EMBL/GenBank/DDBJ databases">
        <authorList>
            <person name="de Groot N.N."/>
        </authorList>
    </citation>
    <scope>NUCLEOTIDE SEQUENCE [LARGE SCALE GENOMIC DNA]</scope>
    <source>
        <strain evidence="10 11">DSM 18438</strain>
    </source>
</reference>
<dbReference type="PANTHER" id="PTHR19136:SF81">
    <property type="entry name" value="MOLYBDENUM COFACTOR GUANYLYLTRANSFERASE"/>
    <property type="match status" value="1"/>
</dbReference>
<keyword evidence="5 8" id="KW-0460">Magnesium</keyword>
<dbReference type="Proteomes" id="UP000199058">
    <property type="component" value="Unassembled WGS sequence"/>
</dbReference>
<dbReference type="HAMAP" id="MF_00316">
    <property type="entry name" value="MobA"/>
    <property type="match status" value="1"/>
</dbReference>
<evidence type="ECO:0000313" key="11">
    <source>
        <dbReference type="Proteomes" id="UP000199058"/>
    </source>
</evidence>
<evidence type="ECO:0000313" key="10">
    <source>
        <dbReference type="EMBL" id="SFC50990.1"/>
    </source>
</evidence>
<dbReference type="GO" id="GO:0061603">
    <property type="term" value="F:molybdenum cofactor guanylyltransferase activity"/>
    <property type="evidence" value="ECO:0007669"/>
    <property type="project" value="UniProtKB-EC"/>
</dbReference>
<keyword evidence="7 8" id="KW-0501">Molybdenum cofactor biosynthesis</keyword>
<keyword evidence="2 8" id="KW-0808">Transferase</keyword>
<evidence type="ECO:0000256" key="4">
    <source>
        <dbReference type="ARBA" id="ARBA00022741"/>
    </source>
</evidence>
<dbReference type="EC" id="2.7.7.77" evidence="8"/>
<feature type="binding site" evidence="8">
    <location>
        <position position="26"/>
    </location>
    <ligand>
        <name>GTP</name>
        <dbReference type="ChEBI" id="CHEBI:37565"/>
    </ligand>
</feature>
<gene>
    <name evidence="8" type="primary">mobA</name>
    <name evidence="10" type="ORF">SAMN05660443_2904</name>
</gene>
<dbReference type="EMBL" id="FOLH01000009">
    <property type="protein sequence ID" value="SFC50990.1"/>
    <property type="molecule type" value="Genomic_DNA"/>
</dbReference>
<name>A0A1I1K039_9GAMM</name>
<comment type="similarity">
    <text evidence="8">Belongs to the MobA family.</text>
</comment>
<keyword evidence="1 8" id="KW-0963">Cytoplasm</keyword>
<feature type="binding site" evidence="8">
    <location>
        <position position="102"/>
    </location>
    <ligand>
        <name>GTP</name>
        <dbReference type="ChEBI" id="CHEBI:37565"/>
    </ligand>
</feature>
<comment type="subcellular location">
    <subcellularLocation>
        <location evidence="8">Cytoplasm</location>
    </subcellularLocation>
</comment>
<comment type="cofactor">
    <cofactor evidence="8">
        <name>Mg(2+)</name>
        <dbReference type="ChEBI" id="CHEBI:18420"/>
    </cofactor>
</comment>
<evidence type="ECO:0000256" key="6">
    <source>
        <dbReference type="ARBA" id="ARBA00023134"/>
    </source>
</evidence>
<dbReference type="SUPFAM" id="SSF53448">
    <property type="entry name" value="Nucleotide-diphospho-sugar transferases"/>
    <property type="match status" value="1"/>
</dbReference>
<feature type="domain" description="MobA-like NTP transferase" evidence="9">
    <location>
        <begin position="10"/>
        <end position="165"/>
    </location>
</feature>
<feature type="binding site" evidence="8">
    <location>
        <position position="102"/>
    </location>
    <ligand>
        <name>Mg(2+)</name>
        <dbReference type="ChEBI" id="CHEBI:18420"/>
    </ligand>
</feature>
<keyword evidence="3 8" id="KW-0479">Metal-binding</keyword>
<evidence type="ECO:0000256" key="5">
    <source>
        <dbReference type="ARBA" id="ARBA00022842"/>
    </source>
</evidence>
<comment type="catalytic activity">
    <reaction evidence="8">
        <text>Mo-molybdopterin + GTP + H(+) = Mo-molybdopterin guanine dinucleotide + diphosphate</text>
        <dbReference type="Rhea" id="RHEA:34243"/>
        <dbReference type="ChEBI" id="CHEBI:15378"/>
        <dbReference type="ChEBI" id="CHEBI:33019"/>
        <dbReference type="ChEBI" id="CHEBI:37565"/>
        <dbReference type="ChEBI" id="CHEBI:71302"/>
        <dbReference type="ChEBI" id="CHEBI:71310"/>
        <dbReference type="EC" id="2.7.7.77"/>
    </reaction>
</comment>
<evidence type="ECO:0000256" key="7">
    <source>
        <dbReference type="ARBA" id="ARBA00023150"/>
    </source>
</evidence>
<protein>
    <recommendedName>
        <fullName evidence="8">Molybdenum cofactor guanylyltransferase</fullName>
        <shortName evidence="8">MoCo guanylyltransferase</shortName>
        <ecNumber evidence="8">2.7.7.77</ecNumber>
    </recommendedName>
    <alternativeName>
        <fullName evidence="8">GTP:molybdopterin guanylyltransferase</fullName>
    </alternativeName>
    <alternativeName>
        <fullName evidence="8">Mo-MPT guanylyltransferase</fullName>
    </alternativeName>
    <alternativeName>
        <fullName evidence="8">Molybdopterin guanylyltransferase</fullName>
    </alternativeName>
    <alternativeName>
        <fullName evidence="8">Molybdopterin-guanine dinucleotide synthase</fullName>
        <shortName evidence="8">MGD synthase</shortName>
    </alternativeName>
</protein>
<dbReference type="GO" id="GO:0046872">
    <property type="term" value="F:metal ion binding"/>
    <property type="evidence" value="ECO:0007669"/>
    <property type="project" value="UniProtKB-KW"/>
</dbReference>
<feature type="binding site" evidence="8">
    <location>
        <position position="54"/>
    </location>
    <ligand>
        <name>GTP</name>
        <dbReference type="ChEBI" id="CHEBI:37565"/>
    </ligand>
</feature>
<feature type="binding site" evidence="8">
    <location>
        <position position="72"/>
    </location>
    <ligand>
        <name>GTP</name>
        <dbReference type="ChEBI" id="CHEBI:37565"/>
    </ligand>
</feature>